<comment type="caution">
    <text evidence="2">The sequence shown here is derived from an EMBL/GenBank/DDBJ whole genome shotgun (WGS) entry which is preliminary data.</text>
</comment>
<keyword evidence="4" id="KW-1185">Reference proteome</keyword>
<organism evidence="2 4">
    <name type="scientific">Rhizophagus clarus</name>
    <dbReference type="NCBI Taxonomy" id="94130"/>
    <lineage>
        <taxon>Eukaryota</taxon>
        <taxon>Fungi</taxon>
        <taxon>Fungi incertae sedis</taxon>
        <taxon>Mucoromycota</taxon>
        <taxon>Glomeromycotina</taxon>
        <taxon>Glomeromycetes</taxon>
        <taxon>Glomerales</taxon>
        <taxon>Glomeraceae</taxon>
        <taxon>Rhizophagus</taxon>
    </lineage>
</organism>
<dbReference type="Pfam" id="PF00505">
    <property type="entry name" value="HMG_box"/>
    <property type="match status" value="1"/>
</dbReference>
<dbReference type="InterPro" id="IPR036910">
    <property type="entry name" value="HMG_box_dom_sf"/>
</dbReference>
<name>A0A2Z6QJM6_9GLOM</name>
<evidence type="ECO:0000313" key="3">
    <source>
        <dbReference type="EMBL" id="GES99585.1"/>
    </source>
</evidence>
<dbReference type="AlphaFoldDB" id="A0A2Z6QJM6"/>
<reference evidence="2 4" key="1">
    <citation type="submission" date="2017-11" db="EMBL/GenBank/DDBJ databases">
        <title>The genome of Rhizophagus clarus HR1 reveals common genetic basis of auxotrophy among arbuscular mycorrhizal fungi.</title>
        <authorList>
            <person name="Kobayashi Y."/>
        </authorList>
    </citation>
    <scope>NUCLEOTIDE SEQUENCE [LARGE SCALE GENOMIC DNA]</scope>
    <source>
        <strain evidence="2 4">HR1</strain>
    </source>
</reference>
<dbReference type="Proteomes" id="UP000615446">
    <property type="component" value="Unassembled WGS sequence"/>
</dbReference>
<dbReference type="EMBL" id="BLAL01000281">
    <property type="protein sequence ID" value="GES99585.1"/>
    <property type="molecule type" value="Genomic_DNA"/>
</dbReference>
<accession>A0A2Z6QJM6</accession>
<proteinExistence type="predicted"/>
<dbReference type="Proteomes" id="UP000247702">
    <property type="component" value="Unassembled WGS sequence"/>
</dbReference>
<reference evidence="3" key="2">
    <citation type="submission" date="2019-10" db="EMBL/GenBank/DDBJ databases">
        <title>Conservation and host-specific expression of non-tandemly repeated heterogenous ribosome RNA gene in arbuscular mycorrhizal fungi.</title>
        <authorList>
            <person name="Maeda T."/>
            <person name="Kobayashi Y."/>
            <person name="Nakagawa T."/>
            <person name="Ezawa T."/>
            <person name="Yamaguchi K."/>
            <person name="Bino T."/>
            <person name="Nishimoto Y."/>
            <person name="Shigenobu S."/>
            <person name="Kawaguchi M."/>
        </authorList>
    </citation>
    <scope>NUCLEOTIDE SEQUENCE</scope>
    <source>
        <strain evidence="3">HR1</strain>
    </source>
</reference>
<dbReference type="EMBL" id="BEXD01000802">
    <property type="protein sequence ID" value="GBB90303.1"/>
    <property type="molecule type" value="Genomic_DNA"/>
</dbReference>
<evidence type="ECO:0000313" key="4">
    <source>
        <dbReference type="Proteomes" id="UP000247702"/>
    </source>
</evidence>
<dbReference type="SUPFAM" id="SSF47095">
    <property type="entry name" value="HMG-box"/>
    <property type="match status" value="1"/>
</dbReference>
<dbReference type="OrthoDB" id="2317706at2759"/>
<gene>
    <name evidence="3" type="ORF">RCL2_002607900</name>
    <name evidence="2" type="ORF">RclHR1_01720024</name>
</gene>
<sequence>MTSINENLDLNHFRPSFPPKFKIDDFIHIDDLRNNNRAPNAFFVYRKIYTRHLLQLNCRFPMTQVSKLAAAHWGSESRKVKKYYRKIAKDVDRELDQRRQSMPRHSFPFNITTPSDIASNYGPKPKVCKQPSPIIEYPPSPSESYDKVIVINPNLTLAPPPIDPIEIYSFYNSESESDSSNDPPSNVLNECFDEPNFDFFTNFNSW</sequence>
<dbReference type="Gene3D" id="1.10.30.10">
    <property type="entry name" value="High mobility group box domain"/>
    <property type="match status" value="1"/>
</dbReference>
<evidence type="ECO:0000313" key="2">
    <source>
        <dbReference type="EMBL" id="GBB90303.1"/>
    </source>
</evidence>
<evidence type="ECO:0000259" key="1">
    <source>
        <dbReference type="Pfam" id="PF00505"/>
    </source>
</evidence>
<dbReference type="InterPro" id="IPR009071">
    <property type="entry name" value="HMG_box_dom"/>
</dbReference>
<protein>
    <recommendedName>
        <fullName evidence="1">HMG box domain-containing protein</fullName>
    </recommendedName>
</protein>
<feature type="domain" description="HMG box" evidence="1">
    <location>
        <begin position="37"/>
        <end position="90"/>
    </location>
</feature>